<sequence>MNSKNLILLSYGNKTEYNRTIFCVLSFWAHYTGNTEKIRIIIYTDNKDYFEPFFNKIEVSYVTLTPEILQDMLAGSTYIHRRKVAVIDLTLKQHPGEDLIFVDSDTFFTKNPQPWIAALKPDMSYMHLKEYTFQEGLALFSSFNQSKEPKAFIDFLESQPVKIGGEDRSFNRNDFCWNSGVLGLTSDLSVYIDDVFVMTDDFFKNSSWFISEQLAFSLLLQDKTKVLPSDEYVYHYWGKRQKRLMDGVLEKVINDLPAETKTNIVKLTIRLESKIADDVIKERAVLALFTKNWGYAVKRIFAALLKNPANISLFREWSEMKKSSVPEHN</sequence>
<evidence type="ECO:0000313" key="1">
    <source>
        <dbReference type="EMBL" id="TKC09328.1"/>
    </source>
</evidence>
<protein>
    <recommendedName>
        <fullName evidence="3">Nucleotide-diphospho-sugar transferase domain-containing protein</fullName>
    </recommendedName>
</protein>
<dbReference type="OrthoDB" id="865313at2"/>
<proteinExistence type="predicted"/>
<evidence type="ECO:0008006" key="3">
    <source>
        <dbReference type="Google" id="ProtNLM"/>
    </source>
</evidence>
<dbReference type="AlphaFoldDB" id="A0A4U1CU74"/>
<evidence type="ECO:0000313" key="2">
    <source>
        <dbReference type="Proteomes" id="UP000307244"/>
    </source>
</evidence>
<reference evidence="1 2" key="1">
    <citation type="submission" date="2019-04" db="EMBL/GenBank/DDBJ databases">
        <title>Pedobacter sp. RP-3-15 sp. nov., isolated from Arctic soil.</title>
        <authorList>
            <person name="Dahal R.H."/>
            <person name="Kim D.-U."/>
        </authorList>
    </citation>
    <scope>NUCLEOTIDE SEQUENCE [LARGE SCALE GENOMIC DNA]</scope>
    <source>
        <strain evidence="1 2">RP-3-15</strain>
    </source>
</reference>
<dbReference type="EMBL" id="SWBQ01000001">
    <property type="protein sequence ID" value="TKC09328.1"/>
    <property type="molecule type" value="Genomic_DNA"/>
</dbReference>
<dbReference type="SUPFAM" id="SSF53448">
    <property type="entry name" value="Nucleotide-diphospho-sugar transferases"/>
    <property type="match status" value="1"/>
</dbReference>
<gene>
    <name evidence="1" type="ORF">FA047_04340</name>
</gene>
<keyword evidence="2" id="KW-1185">Reference proteome</keyword>
<dbReference type="InterPro" id="IPR029044">
    <property type="entry name" value="Nucleotide-diphossugar_trans"/>
</dbReference>
<accession>A0A4U1CU74</accession>
<comment type="caution">
    <text evidence="1">The sequence shown here is derived from an EMBL/GenBank/DDBJ whole genome shotgun (WGS) entry which is preliminary data.</text>
</comment>
<dbReference type="RefSeq" id="WP_136834739.1">
    <property type="nucleotide sequence ID" value="NZ_SWBQ01000001.1"/>
</dbReference>
<dbReference type="Proteomes" id="UP000307244">
    <property type="component" value="Unassembled WGS sequence"/>
</dbReference>
<name>A0A4U1CU74_9SPHI</name>
<organism evidence="1 2">
    <name type="scientific">Pedobacter frigoris</name>
    <dbReference type="NCBI Taxonomy" id="2571272"/>
    <lineage>
        <taxon>Bacteria</taxon>
        <taxon>Pseudomonadati</taxon>
        <taxon>Bacteroidota</taxon>
        <taxon>Sphingobacteriia</taxon>
        <taxon>Sphingobacteriales</taxon>
        <taxon>Sphingobacteriaceae</taxon>
        <taxon>Pedobacter</taxon>
    </lineage>
</organism>